<dbReference type="RefSeq" id="WP_057741706.1">
    <property type="nucleotide sequence ID" value="NZ_LJYG01000016.1"/>
</dbReference>
<protein>
    <recommendedName>
        <fullName evidence="3">RNA polymerase sigma-70 region 4 domain-containing protein</fullName>
    </recommendedName>
</protein>
<dbReference type="Proteomes" id="UP000051936">
    <property type="component" value="Unassembled WGS sequence"/>
</dbReference>
<name>A0A0R3E568_9BRAD</name>
<reference evidence="1 2" key="1">
    <citation type="submission" date="2015-09" db="EMBL/GenBank/DDBJ databases">
        <title>Draft Genome Sequence of Bradyrhizobium manausense Strain BR 3351T, a Novel Symbiotic Nitrogen-Fixing Alphaproteobacterium Isolated from Brazilian Amazon Rain Forest.</title>
        <authorList>
            <person name="De Araujo J.L."/>
            <person name="Zilli J.E."/>
        </authorList>
    </citation>
    <scope>NUCLEOTIDE SEQUENCE [LARGE SCALE GENOMIC DNA]</scope>
    <source>
        <strain evidence="1 2">BR3351</strain>
    </source>
</reference>
<evidence type="ECO:0000313" key="1">
    <source>
        <dbReference type="EMBL" id="KRQ17259.1"/>
    </source>
</evidence>
<dbReference type="OrthoDB" id="9891018at2"/>
<proteinExistence type="predicted"/>
<keyword evidence="2" id="KW-1185">Reference proteome</keyword>
<evidence type="ECO:0000313" key="2">
    <source>
        <dbReference type="Proteomes" id="UP000051936"/>
    </source>
</evidence>
<gene>
    <name evidence="1" type="ORF">AOQ71_03525</name>
</gene>
<organism evidence="1 2">
    <name type="scientific">Bradyrhizobium manausense</name>
    <dbReference type="NCBI Taxonomy" id="989370"/>
    <lineage>
        <taxon>Bacteria</taxon>
        <taxon>Pseudomonadati</taxon>
        <taxon>Pseudomonadota</taxon>
        <taxon>Alphaproteobacteria</taxon>
        <taxon>Hyphomicrobiales</taxon>
        <taxon>Nitrobacteraceae</taxon>
        <taxon>Bradyrhizobium</taxon>
    </lineage>
</organism>
<dbReference type="EMBL" id="LJYG01000016">
    <property type="protein sequence ID" value="KRQ17259.1"/>
    <property type="molecule type" value="Genomic_DNA"/>
</dbReference>
<evidence type="ECO:0008006" key="3">
    <source>
        <dbReference type="Google" id="ProtNLM"/>
    </source>
</evidence>
<sequence length="88" mass="10043">MTIDLSKARYPHVPERNKRICARFDEGRASGLSLTALGKEFGLNRETIRGIIRRRDNARRRAEALAPRREAFAKGVDRQLSDRRSAHG</sequence>
<dbReference type="AlphaFoldDB" id="A0A0R3E568"/>
<comment type="caution">
    <text evidence="1">The sequence shown here is derived from an EMBL/GenBank/DDBJ whole genome shotgun (WGS) entry which is preliminary data.</text>
</comment>
<accession>A0A0R3E568</accession>